<feature type="signal peptide" evidence="1">
    <location>
        <begin position="1"/>
        <end position="21"/>
    </location>
</feature>
<dbReference type="EMBL" id="JACOOH010000007">
    <property type="protein sequence ID" value="MBC5622688.1"/>
    <property type="molecule type" value="Genomic_DNA"/>
</dbReference>
<keyword evidence="3" id="KW-1185">Reference proteome</keyword>
<comment type="caution">
    <text evidence="2">The sequence shown here is derived from an EMBL/GenBank/DDBJ whole genome shotgun (WGS) entry which is preliminary data.</text>
</comment>
<keyword evidence="1" id="KW-0732">Signal</keyword>
<accession>A0ABR7D402</accession>
<evidence type="ECO:0000313" key="2">
    <source>
        <dbReference type="EMBL" id="MBC5622688.1"/>
    </source>
</evidence>
<evidence type="ECO:0000313" key="3">
    <source>
        <dbReference type="Proteomes" id="UP000646484"/>
    </source>
</evidence>
<gene>
    <name evidence="2" type="ORF">H8S64_16470</name>
</gene>
<dbReference type="PROSITE" id="PS51257">
    <property type="entry name" value="PROKAR_LIPOPROTEIN"/>
    <property type="match status" value="1"/>
</dbReference>
<name>A0ABR7D402_9BACT</name>
<reference evidence="2 3" key="1">
    <citation type="submission" date="2020-08" db="EMBL/GenBank/DDBJ databases">
        <title>Genome public.</title>
        <authorList>
            <person name="Liu C."/>
            <person name="Sun Q."/>
        </authorList>
    </citation>
    <scope>NUCLEOTIDE SEQUENCE [LARGE SCALE GENOMIC DNA]</scope>
    <source>
        <strain evidence="2 3">NSJ-56</strain>
    </source>
</reference>
<feature type="chain" id="PRO_5045753860" evidence="1">
    <location>
        <begin position="22"/>
        <end position="259"/>
    </location>
</feature>
<dbReference type="Proteomes" id="UP000646484">
    <property type="component" value="Unassembled WGS sequence"/>
</dbReference>
<organism evidence="2 3">
    <name type="scientific">Butyricimonas hominis</name>
    <dbReference type="NCBI Taxonomy" id="2763032"/>
    <lineage>
        <taxon>Bacteria</taxon>
        <taxon>Pseudomonadati</taxon>
        <taxon>Bacteroidota</taxon>
        <taxon>Bacteroidia</taxon>
        <taxon>Bacteroidales</taxon>
        <taxon>Odoribacteraceae</taxon>
        <taxon>Butyricimonas</taxon>
    </lineage>
</organism>
<dbReference type="Pfam" id="PF16132">
    <property type="entry name" value="DUF4843"/>
    <property type="match status" value="1"/>
</dbReference>
<sequence>MKTLYNIRIMLAVMLFGIVAACEDDDKIPGASYDAGVWFYGTGTVIKQNKFDMDEFNKIFSGFYSFYFFPGVEEHTFELPEIRLMGKPVDYDREVNLVAGEGSTAVEGEHFIIEDNVLPANAVSFTPKVLLLKKNLGDEEKIVKFVLEPSEEFPARVFGDTVSDDKTFLISLRYELKFSNLVSEPPYWSQCGIFGDWSRVKFDFMYEKLGKYWGVEPVSPADRNYMYDDLLRMRRELQLWQEEHPGEKMLDENGEQVTF</sequence>
<proteinExistence type="predicted"/>
<protein>
    <submittedName>
        <fullName evidence="2">DUF4843 domain-containing protein</fullName>
    </submittedName>
</protein>
<dbReference type="InterPro" id="IPR032299">
    <property type="entry name" value="DUF4843"/>
</dbReference>
<evidence type="ECO:0000256" key="1">
    <source>
        <dbReference type="SAM" id="SignalP"/>
    </source>
</evidence>